<sequence length="572" mass="65176">MAYPDSNDHDSTADYSDSDLSETADGLRDLREENNALKARLDMATSKIMKLQGTADQITDVEIGREVESLQDAIQWWINGVEKELRKQSRDFRHTFSQVLNHRDGIYLVNHELGFGDETSHEADIAWMRWLGDLSTCIYVVLGRNIWVYLHKEIFNETYPIGVSENSKYTFNDILSVMKSGDEDENKVLLANKWRSDTISALVRTEDFQYRKWRMMKRLSRGLVRTLDKWIDPETLERHHNTLETNLIQRAIDLHEKIVCSSYEYLIIAPGSPDLVRGEIPDESKHSSWTLKDTVRWRPIYDNIAGIFQCLYPGIYRRGMPGEENVPAAPPVVLAYDHTSPKIPSCPTRRSQPPKVLPGPGRQQTIQRSPRETPQRSPRPSPERHSQSLPAIFPPNRASTFPLLEDPASPRQSQYVANPPIMSTILNAIVPSISGKKRAKTPSSSSRNRTSEPGNHSSIDRKRSKSKSRSRPQSVSIPSSPIKPPPTYKTEEVSQITSTDQATRQGFSMPLALHGEPEGIMRARRNAHDEWEYGSDNETFINGYGAIERRFKYRSNPYGLQRRPETGSMYGT</sequence>
<evidence type="ECO:0000313" key="3">
    <source>
        <dbReference type="Proteomes" id="UP000054383"/>
    </source>
</evidence>
<accession>A0A0U1LXH1</accession>
<feature type="compositionally biased region" description="Low complexity" evidence="1">
    <location>
        <begin position="471"/>
        <end position="480"/>
    </location>
</feature>
<feature type="compositionally biased region" description="Basic and acidic residues" evidence="1">
    <location>
        <begin position="1"/>
        <end position="12"/>
    </location>
</feature>
<dbReference type="EMBL" id="CVMT01000004">
    <property type="protein sequence ID" value="CRG88064.1"/>
    <property type="molecule type" value="Genomic_DNA"/>
</dbReference>
<keyword evidence="3" id="KW-1185">Reference proteome</keyword>
<evidence type="ECO:0000256" key="1">
    <source>
        <dbReference type="SAM" id="MobiDB-lite"/>
    </source>
</evidence>
<feature type="region of interest" description="Disordered" evidence="1">
    <location>
        <begin position="433"/>
        <end position="504"/>
    </location>
</feature>
<dbReference type="OrthoDB" id="4868352at2759"/>
<dbReference type="OMA" id="WWINGVE"/>
<evidence type="ECO:0000313" key="2">
    <source>
        <dbReference type="EMBL" id="CRG88064.1"/>
    </source>
</evidence>
<dbReference type="AlphaFoldDB" id="A0A0U1LXH1"/>
<gene>
    <name evidence="2" type="ORF">PISL3812_05090</name>
</gene>
<organism evidence="2 3">
    <name type="scientific">Talaromyces islandicus</name>
    <name type="common">Penicillium islandicum</name>
    <dbReference type="NCBI Taxonomy" id="28573"/>
    <lineage>
        <taxon>Eukaryota</taxon>
        <taxon>Fungi</taxon>
        <taxon>Dikarya</taxon>
        <taxon>Ascomycota</taxon>
        <taxon>Pezizomycotina</taxon>
        <taxon>Eurotiomycetes</taxon>
        <taxon>Eurotiomycetidae</taxon>
        <taxon>Eurotiales</taxon>
        <taxon>Trichocomaceae</taxon>
        <taxon>Talaromyces</taxon>
        <taxon>Talaromyces sect. Islandici</taxon>
    </lineage>
</organism>
<feature type="region of interest" description="Disordered" evidence="1">
    <location>
        <begin position="340"/>
        <end position="416"/>
    </location>
</feature>
<feature type="compositionally biased region" description="Polar residues" evidence="1">
    <location>
        <begin position="493"/>
        <end position="504"/>
    </location>
</feature>
<name>A0A0U1LXH1_TALIS</name>
<proteinExistence type="predicted"/>
<dbReference type="Proteomes" id="UP000054383">
    <property type="component" value="Unassembled WGS sequence"/>
</dbReference>
<feature type="region of interest" description="Disordered" evidence="1">
    <location>
        <begin position="1"/>
        <end position="22"/>
    </location>
</feature>
<reference evidence="2 3" key="1">
    <citation type="submission" date="2015-04" db="EMBL/GenBank/DDBJ databases">
        <authorList>
            <person name="Syromyatnikov M.Y."/>
            <person name="Popov V.N."/>
        </authorList>
    </citation>
    <scope>NUCLEOTIDE SEQUENCE [LARGE SCALE GENOMIC DNA]</scope>
    <source>
        <strain evidence="2">WF-38-12</strain>
    </source>
</reference>
<feature type="compositionally biased region" description="Polar residues" evidence="1">
    <location>
        <begin position="441"/>
        <end position="456"/>
    </location>
</feature>
<protein>
    <submittedName>
        <fullName evidence="2">Uncharacterized protein</fullName>
    </submittedName>
</protein>